<organism evidence="1 2">
    <name type="scientific">Taxus chinensis</name>
    <name type="common">Chinese yew</name>
    <name type="synonym">Taxus wallichiana var. chinensis</name>
    <dbReference type="NCBI Taxonomy" id="29808"/>
    <lineage>
        <taxon>Eukaryota</taxon>
        <taxon>Viridiplantae</taxon>
        <taxon>Streptophyta</taxon>
        <taxon>Embryophyta</taxon>
        <taxon>Tracheophyta</taxon>
        <taxon>Spermatophyta</taxon>
        <taxon>Pinopsida</taxon>
        <taxon>Pinidae</taxon>
        <taxon>Conifers II</taxon>
        <taxon>Cupressales</taxon>
        <taxon>Taxaceae</taxon>
        <taxon>Taxus</taxon>
    </lineage>
</organism>
<name>A0AA38GAX6_TAXCH</name>
<gene>
    <name evidence="1" type="ORF">KI387_021746</name>
</gene>
<reference evidence="1 2" key="1">
    <citation type="journal article" date="2021" name="Nat. Plants">
        <title>The Taxus genome provides insights into paclitaxel biosynthesis.</title>
        <authorList>
            <person name="Xiong X."/>
            <person name="Gou J."/>
            <person name="Liao Q."/>
            <person name="Li Y."/>
            <person name="Zhou Q."/>
            <person name="Bi G."/>
            <person name="Li C."/>
            <person name="Du R."/>
            <person name="Wang X."/>
            <person name="Sun T."/>
            <person name="Guo L."/>
            <person name="Liang H."/>
            <person name="Lu P."/>
            <person name="Wu Y."/>
            <person name="Zhang Z."/>
            <person name="Ro D.K."/>
            <person name="Shang Y."/>
            <person name="Huang S."/>
            <person name="Yan J."/>
        </authorList>
    </citation>
    <scope>NUCLEOTIDE SEQUENCE [LARGE SCALE GENOMIC DNA]</scope>
    <source>
        <strain evidence="1">Ta-2019</strain>
    </source>
</reference>
<sequence length="75" mass="8105">LHSPPSNPADGKKSESTIKFHILIWRCDQVFVVAVAPGVKQDEVCACVKWSTRTSIDCNHVTAGQVMGLGAGRKQ</sequence>
<comment type="caution">
    <text evidence="1">The sequence shown here is derived from an EMBL/GenBank/DDBJ whole genome shotgun (WGS) entry which is preliminary data.</text>
</comment>
<protein>
    <submittedName>
        <fullName evidence="1">Uncharacterized protein</fullName>
    </submittedName>
</protein>
<dbReference type="AlphaFoldDB" id="A0AA38GAX6"/>
<keyword evidence="2" id="KW-1185">Reference proteome</keyword>
<dbReference type="Proteomes" id="UP000824469">
    <property type="component" value="Unassembled WGS sequence"/>
</dbReference>
<feature type="non-terminal residue" evidence="1">
    <location>
        <position position="75"/>
    </location>
</feature>
<accession>A0AA38GAX6</accession>
<feature type="non-terminal residue" evidence="1">
    <location>
        <position position="1"/>
    </location>
</feature>
<dbReference type="EMBL" id="JAHRHJ020000004">
    <property type="protein sequence ID" value="KAH9319977.1"/>
    <property type="molecule type" value="Genomic_DNA"/>
</dbReference>
<evidence type="ECO:0000313" key="1">
    <source>
        <dbReference type="EMBL" id="KAH9319977.1"/>
    </source>
</evidence>
<proteinExistence type="predicted"/>
<evidence type="ECO:0000313" key="2">
    <source>
        <dbReference type="Proteomes" id="UP000824469"/>
    </source>
</evidence>